<dbReference type="Proteomes" id="UP000070250">
    <property type="component" value="Chromosome"/>
</dbReference>
<evidence type="ECO:0000313" key="3">
    <source>
        <dbReference type="Proteomes" id="UP000070250"/>
    </source>
</evidence>
<dbReference type="OrthoDB" id="7068848at2"/>
<reference evidence="2 3" key="1">
    <citation type="submission" date="2015-06" db="EMBL/GenBank/DDBJ databases">
        <title>A Comprehensive Approach to Explore the Metabolic and Phylogenetic Diversity of Bacterial Steroid Degradation in the Environment: Testosterone as an Example.</title>
        <authorList>
            <person name="Yang F.-C."/>
            <person name="Chen Y.-L."/>
            <person name="Yu C.-P."/>
            <person name="Tang S.-L."/>
            <person name="Wang P.-H."/>
            <person name="Ismail W."/>
            <person name="Wang C.-H."/>
            <person name="Yang C.-Y."/>
            <person name="Chiang Y.-R."/>
        </authorList>
    </citation>
    <scope>NUCLEOTIDE SEQUENCE [LARGE SCALE GENOMIC DNA]</scope>
    <source>
        <strain evidence="2 3">DSM 18526</strain>
    </source>
</reference>
<sequence>MYGSAYAKKNRHRNAACDRGRSLLWDLALVGAFALLAAPAWCGIVRRRRVKYPQAIRERAIDDSLKGTYPASDPPASRYVDIPANRR</sequence>
<protein>
    <submittedName>
        <fullName evidence="2">Uncharacterized protein</fullName>
    </submittedName>
</protein>
<dbReference type="RefSeq" id="WP_066918353.1">
    <property type="nucleotide sequence ID" value="NZ_CP011971.1"/>
</dbReference>
<dbReference type="KEGG" id="sdf:ACG33_02255"/>
<accession>A0A127F673</accession>
<keyword evidence="3" id="KW-1185">Reference proteome</keyword>
<gene>
    <name evidence="2" type="ORF">ACG33_02255</name>
</gene>
<organism evidence="2 3">
    <name type="scientific">Steroidobacter denitrificans</name>
    <dbReference type="NCBI Taxonomy" id="465721"/>
    <lineage>
        <taxon>Bacteria</taxon>
        <taxon>Pseudomonadati</taxon>
        <taxon>Pseudomonadota</taxon>
        <taxon>Gammaproteobacteria</taxon>
        <taxon>Steroidobacterales</taxon>
        <taxon>Steroidobacteraceae</taxon>
        <taxon>Steroidobacter</taxon>
    </lineage>
</organism>
<name>A0A127F673_STEDE</name>
<dbReference type="EMBL" id="CP011971">
    <property type="protein sequence ID" value="AMN45952.1"/>
    <property type="molecule type" value="Genomic_DNA"/>
</dbReference>
<evidence type="ECO:0000313" key="2">
    <source>
        <dbReference type="EMBL" id="AMN45952.1"/>
    </source>
</evidence>
<proteinExistence type="predicted"/>
<feature type="region of interest" description="Disordered" evidence="1">
    <location>
        <begin position="65"/>
        <end position="87"/>
    </location>
</feature>
<dbReference type="STRING" id="465721.ACG33_02255"/>
<dbReference type="AlphaFoldDB" id="A0A127F673"/>
<evidence type="ECO:0000256" key="1">
    <source>
        <dbReference type="SAM" id="MobiDB-lite"/>
    </source>
</evidence>